<protein>
    <submittedName>
        <fullName evidence="1">Uncharacterized protein</fullName>
    </submittedName>
</protein>
<dbReference type="EMBL" id="JACHEB010000002">
    <property type="protein sequence ID" value="MBB5327524.1"/>
    <property type="molecule type" value="Genomic_DNA"/>
</dbReference>
<dbReference type="Proteomes" id="UP000535182">
    <property type="component" value="Unassembled WGS sequence"/>
</dbReference>
<keyword evidence="2" id="KW-1185">Reference proteome</keyword>
<reference evidence="1 2" key="1">
    <citation type="submission" date="2020-08" db="EMBL/GenBank/DDBJ databases">
        <title>Genomic Encyclopedia of Type Strains, Phase IV (KMG-V): Genome sequencing to study the core and pangenomes of soil and plant-associated prokaryotes.</title>
        <authorList>
            <person name="Whitman W."/>
        </authorList>
    </citation>
    <scope>NUCLEOTIDE SEQUENCE [LARGE SCALE GENOMIC DNA]</scope>
    <source>
        <strain evidence="1 2">X5P2</strain>
    </source>
</reference>
<name>A0A9X0QBW8_9BACT</name>
<proteinExistence type="predicted"/>
<gene>
    <name evidence="1" type="ORF">HDF14_001129</name>
</gene>
<accession>A0A9X0QBW8</accession>
<dbReference type="AlphaFoldDB" id="A0A9X0QBW8"/>
<organism evidence="1 2">
    <name type="scientific">Tunturiibacter gelidiferens</name>
    <dbReference type="NCBI Taxonomy" id="3069689"/>
    <lineage>
        <taxon>Bacteria</taxon>
        <taxon>Pseudomonadati</taxon>
        <taxon>Acidobacteriota</taxon>
        <taxon>Terriglobia</taxon>
        <taxon>Terriglobales</taxon>
        <taxon>Acidobacteriaceae</taxon>
        <taxon>Tunturiibacter</taxon>
    </lineage>
</organism>
<evidence type="ECO:0000313" key="1">
    <source>
        <dbReference type="EMBL" id="MBB5327524.1"/>
    </source>
</evidence>
<comment type="caution">
    <text evidence="1">The sequence shown here is derived from an EMBL/GenBank/DDBJ whole genome shotgun (WGS) entry which is preliminary data.</text>
</comment>
<evidence type="ECO:0000313" key="2">
    <source>
        <dbReference type="Proteomes" id="UP000535182"/>
    </source>
</evidence>
<sequence>MESGSSILASQPFLPDIKILPPVQSFPCLKMAMIAPYPYLEGYFSIHDLRRRRGLISIAKRVTQPWTMIGNSDKRGLIIIFGQNAFWAS</sequence>